<evidence type="ECO:0000313" key="2">
    <source>
        <dbReference type="EMBL" id="CDX57299.1"/>
    </source>
</evidence>
<gene>
    <name evidence="2" type="ORF">MPL1032_210045</name>
</gene>
<dbReference type="EMBL" id="CCND01000014">
    <property type="protein sequence ID" value="CDX57299.1"/>
    <property type="molecule type" value="Genomic_DNA"/>
</dbReference>
<sequence>MSLQEDIGRVEQHIREIEQRIERQRAVITQVEENGLPTDGPRNFLWFLKETLSLSRDHLARLLADEFRARDSQ</sequence>
<protein>
    <submittedName>
        <fullName evidence="2">Uncharacterized protein</fullName>
    </submittedName>
</protein>
<dbReference type="Proteomes" id="UP000182888">
    <property type="component" value="Unassembled WGS sequence"/>
</dbReference>
<evidence type="ECO:0000313" key="3">
    <source>
        <dbReference type="Proteomes" id="UP000182888"/>
    </source>
</evidence>
<reference evidence="3" key="1">
    <citation type="submission" date="2014-08" db="EMBL/GenBank/DDBJ databases">
        <authorList>
            <person name="Edwards T."/>
        </authorList>
    </citation>
    <scope>NUCLEOTIDE SEQUENCE [LARGE SCALE GENOMIC DNA]</scope>
</reference>
<feature type="coiled-coil region" evidence="1">
    <location>
        <begin position="7"/>
        <end position="34"/>
    </location>
</feature>
<evidence type="ECO:0000256" key="1">
    <source>
        <dbReference type="SAM" id="Coils"/>
    </source>
</evidence>
<name>A0A0K2VZ74_MESPL</name>
<organism evidence="2 3">
    <name type="scientific">Mesorhizobium plurifarium</name>
    <dbReference type="NCBI Taxonomy" id="69974"/>
    <lineage>
        <taxon>Bacteria</taxon>
        <taxon>Pseudomonadati</taxon>
        <taxon>Pseudomonadota</taxon>
        <taxon>Alphaproteobacteria</taxon>
        <taxon>Hyphomicrobiales</taxon>
        <taxon>Phyllobacteriaceae</taxon>
        <taxon>Mesorhizobium</taxon>
    </lineage>
</organism>
<keyword evidence="1" id="KW-0175">Coiled coil</keyword>
<dbReference type="AlphaFoldDB" id="A0A0K2VZ74"/>
<accession>A0A0K2VZ74</accession>
<proteinExistence type="predicted"/>